<dbReference type="InterPro" id="IPR002560">
    <property type="entry name" value="Transposase_DDE"/>
</dbReference>
<dbReference type="GO" id="GO:0016020">
    <property type="term" value="C:membrane"/>
    <property type="evidence" value="ECO:0007669"/>
    <property type="project" value="UniProtKB-SubCell"/>
</dbReference>
<keyword evidence="14" id="KW-1185">Reference proteome</keyword>
<evidence type="ECO:0000256" key="9">
    <source>
        <dbReference type="ARBA" id="ARBA00023136"/>
    </source>
</evidence>
<keyword evidence="4" id="KW-0276">Fatty acid metabolism</keyword>
<evidence type="ECO:0000256" key="6">
    <source>
        <dbReference type="ARBA" id="ARBA00023002"/>
    </source>
</evidence>
<keyword evidence="8" id="KW-0443">Lipid metabolism</keyword>
<evidence type="ECO:0000259" key="11">
    <source>
        <dbReference type="Pfam" id="PF00487"/>
    </source>
</evidence>
<evidence type="ECO:0000313" key="13">
    <source>
        <dbReference type="EMBL" id="OOZ36420.1"/>
    </source>
</evidence>
<dbReference type="InterPro" id="IPR005804">
    <property type="entry name" value="FA_desaturase_dom"/>
</dbReference>
<evidence type="ECO:0000256" key="8">
    <source>
        <dbReference type="ARBA" id="ARBA00023098"/>
    </source>
</evidence>
<evidence type="ECO:0000256" key="4">
    <source>
        <dbReference type="ARBA" id="ARBA00022832"/>
    </source>
</evidence>
<keyword evidence="3 10" id="KW-0812">Transmembrane</keyword>
<dbReference type="AlphaFoldDB" id="A0A1T2KUL4"/>
<reference evidence="13 14" key="1">
    <citation type="submission" date="2016-11" db="EMBL/GenBank/DDBJ databases">
        <title>Mixed transmission modes and dynamic genome evolution in an obligate animal-bacterial symbiosis.</title>
        <authorList>
            <person name="Russell S.L."/>
            <person name="Corbett-Detig R.B."/>
            <person name="Cavanaugh C.M."/>
        </authorList>
    </citation>
    <scope>NUCLEOTIDE SEQUENCE [LARGE SCALE GENOMIC DNA]</scope>
    <source>
        <strain evidence="13">Se-Cadez</strain>
    </source>
</reference>
<proteinExistence type="inferred from homology"/>
<keyword evidence="6" id="KW-0560">Oxidoreductase</keyword>
<dbReference type="PRINTS" id="PR00075">
    <property type="entry name" value="FACDDSATRASE"/>
</dbReference>
<keyword evidence="7" id="KW-0408">Iron</keyword>
<accession>A0A1T2KUL4</accession>
<feature type="domain" description="Fatty acid desaturase" evidence="11">
    <location>
        <begin position="10"/>
        <end position="212"/>
    </location>
</feature>
<organism evidence="13 14">
    <name type="scientific">Solemya velesiana gill symbiont</name>
    <dbReference type="NCBI Taxonomy" id="1918948"/>
    <lineage>
        <taxon>Bacteria</taxon>
        <taxon>Pseudomonadati</taxon>
        <taxon>Pseudomonadota</taxon>
        <taxon>Gammaproteobacteria</taxon>
        <taxon>sulfur-oxidizing symbionts</taxon>
    </lineage>
</organism>
<feature type="transmembrane region" description="Helical" evidence="10">
    <location>
        <begin position="161"/>
        <end position="180"/>
    </location>
</feature>
<dbReference type="InterPro" id="IPR015876">
    <property type="entry name" value="Acyl-CoA_DS"/>
</dbReference>
<feature type="transmembrane region" description="Helical" evidence="10">
    <location>
        <begin position="134"/>
        <end position="155"/>
    </location>
</feature>
<evidence type="ECO:0000256" key="3">
    <source>
        <dbReference type="ARBA" id="ARBA00022692"/>
    </source>
</evidence>
<evidence type="ECO:0000256" key="2">
    <source>
        <dbReference type="ARBA" id="ARBA00008749"/>
    </source>
</evidence>
<keyword evidence="9 10" id="KW-0472">Membrane</keyword>
<keyword evidence="5 10" id="KW-1133">Transmembrane helix</keyword>
<dbReference type="GO" id="GO:0016717">
    <property type="term" value="F:oxidoreductase activity, acting on paired donors, with oxidation of a pair of donors resulting in the reduction of molecular oxygen to two molecules of water"/>
    <property type="evidence" value="ECO:0007669"/>
    <property type="project" value="InterPro"/>
</dbReference>
<dbReference type="CDD" id="cd03505">
    <property type="entry name" value="Delta9-FADS-like"/>
    <property type="match status" value="1"/>
</dbReference>
<dbReference type="OrthoDB" id="19906at2"/>
<feature type="domain" description="Transposase IS204/IS1001/IS1096/IS1165 DDE" evidence="12">
    <location>
        <begin position="282"/>
        <end position="386"/>
    </location>
</feature>
<evidence type="ECO:0000259" key="12">
    <source>
        <dbReference type="Pfam" id="PF01610"/>
    </source>
</evidence>
<comment type="similarity">
    <text evidence="2">Belongs to the fatty acid desaturase type 2 family.</text>
</comment>
<dbReference type="EMBL" id="MPRJ01000040">
    <property type="protein sequence ID" value="OOZ36420.1"/>
    <property type="molecule type" value="Genomic_DNA"/>
</dbReference>
<evidence type="ECO:0000313" key="14">
    <source>
        <dbReference type="Proteomes" id="UP000190896"/>
    </source>
</evidence>
<name>A0A1T2KUL4_9GAMM</name>
<dbReference type="Proteomes" id="UP000190896">
    <property type="component" value="Unassembled WGS sequence"/>
</dbReference>
<dbReference type="RefSeq" id="WP_078487186.1">
    <property type="nucleotide sequence ID" value="NZ_MPRJ01000040.1"/>
</dbReference>
<dbReference type="Pfam" id="PF01610">
    <property type="entry name" value="DDE_Tnp_ISL3"/>
    <property type="match status" value="1"/>
</dbReference>
<evidence type="ECO:0000256" key="10">
    <source>
        <dbReference type="SAM" id="Phobius"/>
    </source>
</evidence>
<dbReference type="GO" id="GO:0006631">
    <property type="term" value="P:fatty acid metabolic process"/>
    <property type="evidence" value="ECO:0007669"/>
    <property type="project" value="UniProtKB-KW"/>
</dbReference>
<evidence type="ECO:0000256" key="1">
    <source>
        <dbReference type="ARBA" id="ARBA00004141"/>
    </source>
</evidence>
<dbReference type="PANTHER" id="PTHR11351:SF33">
    <property type="entry name" value="DELTA-9 FATTY ACID DESATURASE, DESA"/>
    <property type="match status" value="1"/>
</dbReference>
<dbReference type="Pfam" id="PF00487">
    <property type="entry name" value="FA_desaturase"/>
    <property type="match status" value="1"/>
</dbReference>
<evidence type="ECO:0000256" key="5">
    <source>
        <dbReference type="ARBA" id="ARBA00022989"/>
    </source>
</evidence>
<sequence>MFNGLLDFSLWEYVALTLILTHVTIVSVTVFLHRHQAHRALELHPALSHFFRFWLWLTTGMVTREWVAIHRKHHAKCETEEDPHSPQTRGLSKVLWQGAELYREEAAKVETLEKYGKGTPGDWLERNLYQRYNYLGITFLAVIQFLLFGPAGIAIWAVQMIWIPFWAAGVINGIGHYWGYRNFEIPNTATNIVPWGILIGGEELHNNHHAFGSSAKLSNRWWEFDLGWFYIRLFSLLGLARVHKVAPRRAFAAERSQLDIETIKALTVNRLQLLSDYRRQVLKPVFRVEISRARKPLRRLYRKARRMARLDGALLSEGDRRQLTELLGNNSTLETVYQFKLQLQEIWEQHAANHEMRLEALRKWSAQAESSGIAALEEFVLIVRRYAMVPAH</sequence>
<dbReference type="PANTHER" id="PTHR11351">
    <property type="entry name" value="ACYL-COA DESATURASE"/>
    <property type="match status" value="1"/>
</dbReference>
<evidence type="ECO:0000256" key="7">
    <source>
        <dbReference type="ARBA" id="ARBA00023004"/>
    </source>
</evidence>
<protein>
    <submittedName>
        <fullName evidence="13">Acyl-CoA desaturase</fullName>
    </submittedName>
</protein>
<feature type="transmembrane region" description="Helical" evidence="10">
    <location>
        <begin position="13"/>
        <end position="32"/>
    </location>
</feature>
<gene>
    <name evidence="13" type="ORF">BOW51_07260</name>
</gene>
<comment type="subcellular location">
    <subcellularLocation>
        <location evidence="1">Membrane</location>
        <topology evidence="1">Multi-pass membrane protein</topology>
    </subcellularLocation>
</comment>
<comment type="caution">
    <text evidence="13">The sequence shown here is derived from an EMBL/GenBank/DDBJ whole genome shotgun (WGS) entry which is preliminary data.</text>
</comment>